<evidence type="ECO:0000313" key="4">
    <source>
        <dbReference type="Proteomes" id="UP000187012"/>
    </source>
</evidence>
<keyword evidence="4" id="KW-1185">Reference proteome</keyword>
<dbReference type="PANTHER" id="PTHR38593">
    <property type="entry name" value="BLR2558 PROTEIN"/>
    <property type="match status" value="1"/>
</dbReference>
<evidence type="ECO:0000313" key="3">
    <source>
        <dbReference type="EMBL" id="SIT45533.1"/>
    </source>
</evidence>
<feature type="chain" id="PRO_5013021006" description="DUF4142 domain-containing protein" evidence="1">
    <location>
        <begin position="24"/>
        <end position="177"/>
    </location>
</feature>
<dbReference type="Proteomes" id="UP000187012">
    <property type="component" value="Unassembled WGS sequence"/>
</dbReference>
<accession>A0A1N7SDT5</accession>
<dbReference type="Gene3D" id="1.20.1260.10">
    <property type="match status" value="1"/>
</dbReference>
<protein>
    <recommendedName>
        <fullName evidence="2">DUF4142 domain-containing protein</fullName>
    </recommendedName>
</protein>
<keyword evidence="1" id="KW-0732">Signal</keyword>
<evidence type="ECO:0000256" key="1">
    <source>
        <dbReference type="SAM" id="SignalP"/>
    </source>
</evidence>
<dbReference type="Pfam" id="PF13628">
    <property type="entry name" value="DUF4142"/>
    <property type="match status" value="1"/>
</dbReference>
<reference evidence="3 4" key="1">
    <citation type="submission" date="2016-12" db="EMBL/GenBank/DDBJ databases">
        <authorList>
            <person name="Song W.-J."/>
            <person name="Kurnit D.M."/>
        </authorList>
    </citation>
    <scope>NUCLEOTIDE SEQUENCE [LARGE SCALE GENOMIC DNA]</scope>
    <source>
        <strain evidence="3 4">STM7296</strain>
    </source>
</reference>
<evidence type="ECO:0000259" key="2">
    <source>
        <dbReference type="Pfam" id="PF13628"/>
    </source>
</evidence>
<feature type="domain" description="DUF4142" evidence="2">
    <location>
        <begin position="27"/>
        <end position="168"/>
    </location>
</feature>
<sequence>MKLIKPALFGALALAGFANLAQGAGVTDPQIAAIVVTANQVDIDAGKLAESKGRSKDVKAFGHQMVVDHSSVNKSATDLVHKLGVTPEDNPTSQDLKQGGDANLAKLKTLDGTKFDRAYIDHEVSYHQSVIDALDKTLIPDAQNAELKALLVKVRPAFVAHLEHAQHLQTAMGKTGE</sequence>
<proteinExistence type="predicted"/>
<organism evidence="3 4">
    <name type="scientific">Paraburkholderia ribeironis</name>
    <dbReference type="NCBI Taxonomy" id="1247936"/>
    <lineage>
        <taxon>Bacteria</taxon>
        <taxon>Pseudomonadati</taxon>
        <taxon>Pseudomonadota</taxon>
        <taxon>Betaproteobacteria</taxon>
        <taxon>Burkholderiales</taxon>
        <taxon>Burkholderiaceae</taxon>
        <taxon>Paraburkholderia</taxon>
    </lineage>
</organism>
<dbReference type="InterPro" id="IPR012347">
    <property type="entry name" value="Ferritin-like"/>
</dbReference>
<dbReference type="AlphaFoldDB" id="A0A1N7SDT5"/>
<dbReference type="PANTHER" id="PTHR38593:SF1">
    <property type="entry name" value="BLR2558 PROTEIN"/>
    <property type="match status" value="1"/>
</dbReference>
<dbReference type="STRING" id="1247936.BN2475_570045"/>
<name>A0A1N7SDT5_9BURK</name>
<feature type="signal peptide" evidence="1">
    <location>
        <begin position="1"/>
        <end position="23"/>
    </location>
</feature>
<dbReference type="RefSeq" id="WP_094781991.1">
    <property type="nucleotide sequence ID" value="NZ_CYGX02000057.1"/>
</dbReference>
<dbReference type="EMBL" id="CYGX02000057">
    <property type="protein sequence ID" value="SIT45533.1"/>
    <property type="molecule type" value="Genomic_DNA"/>
</dbReference>
<dbReference type="InterPro" id="IPR025419">
    <property type="entry name" value="DUF4142"/>
</dbReference>
<dbReference type="OrthoDB" id="118677at2"/>
<gene>
    <name evidence="3" type="ORF">BN2475_570045</name>
</gene>